<dbReference type="PANTHER" id="PTHR30024">
    <property type="entry name" value="ALIPHATIC SULFONATES-BINDING PROTEIN-RELATED"/>
    <property type="match status" value="1"/>
</dbReference>
<dbReference type="EMBL" id="CP008948">
    <property type="protein sequence ID" value="AII10541.1"/>
    <property type="molecule type" value="Genomic_DNA"/>
</dbReference>
<feature type="chain" id="PRO_5038959408" description="SsuA/THI5-like domain-containing protein" evidence="1">
    <location>
        <begin position="24"/>
        <end position="339"/>
    </location>
</feature>
<evidence type="ECO:0000313" key="3">
    <source>
        <dbReference type="Proteomes" id="UP000028488"/>
    </source>
</evidence>
<protein>
    <recommendedName>
        <fullName evidence="4">SsuA/THI5-like domain-containing protein</fullName>
    </recommendedName>
</protein>
<accession>A0A076EXL8</accession>
<dbReference type="PROSITE" id="PS51257">
    <property type="entry name" value="PROKAR_LIPOPROTEIN"/>
    <property type="match status" value="1"/>
</dbReference>
<gene>
    <name evidence="2" type="ORF">EP51_40515</name>
</gene>
<evidence type="ECO:0008006" key="4">
    <source>
        <dbReference type="Google" id="ProtNLM"/>
    </source>
</evidence>
<sequence length="339" mass="36139">MFNRIFGALAVTVSLLAAVACSGHDPTTDELPEGDGYLETVTVTMSSKLETFAPVLLGDAMGEYERENIRIKYAIARPSDGLVTLSTGKSDVQLTGPTASFFNAVAGGSDIKAVAAGASGNSQSQQGIWVRKDLLGGRAFDASVLEGERVSSAIGTGAQISLVINDELEQVGLDINSIEFQQTGSADILLALQSGATNAGWLVDPFWQEAEASGCCVFGFGVPEDQPGSVVLFGPRLLNEDRELGERFLRAYHRTIENHLLGEYHQNANVMDVVSETTGTPLDVLSKSPSLKFPQSLEISGEYMRDLQEVYARTPNVLGYKHTLSDGEVLDTTLSGAAK</sequence>
<feature type="signal peptide" evidence="1">
    <location>
        <begin position="1"/>
        <end position="23"/>
    </location>
</feature>
<keyword evidence="2" id="KW-0614">Plasmid</keyword>
<dbReference type="AlphaFoldDB" id="A0A076EXL8"/>
<name>A0A076EXL8_RHOOP</name>
<geneLocation type="plasmid" evidence="2 3">
    <name>pPDG1</name>
</geneLocation>
<dbReference type="Gene3D" id="3.40.190.10">
    <property type="entry name" value="Periplasmic binding protein-like II"/>
    <property type="match status" value="2"/>
</dbReference>
<evidence type="ECO:0000313" key="2">
    <source>
        <dbReference type="EMBL" id="AII10541.1"/>
    </source>
</evidence>
<dbReference type="SUPFAM" id="SSF53850">
    <property type="entry name" value="Periplasmic binding protein-like II"/>
    <property type="match status" value="1"/>
</dbReference>
<proteinExistence type="predicted"/>
<evidence type="ECO:0000256" key="1">
    <source>
        <dbReference type="SAM" id="SignalP"/>
    </source>
</evidence>
<reference evidence="2 3" key="1">
    <citation type="submission" date="2014-07" db="EMBL/GenBank/DDBJ databases">
        <title>Genome Sequence of Rhodococcus opacus Strain R7, a Biodegrader of Mono- and Polycyclic Aromatic Hydrocarbons.</title>
        <authorList>
            <person name="Di Gennaro P."/>
            <person name="Zampolli J."/>
            <person name="Presti I."/>
            <person name="Cappelletti M."/>
            <person name="D'Ursi P."/>
            <person name="Orro A."/>
            <person name="Mezzelani A."/>
            <person name="Milanesi L."/>
        </authorList>
    </citation>
    <scope>NUCLEOTIDE SEQUENCE [LARGE SCALE GENOMIC DNA]</scope>
    <source>
        <strain evidence="2 3">R7</strain>
        <plasmid evidence="2">pPDG1</plasmid>
    </source>
</reference>
<organism evidence="2 3">
    <name type="scientific">Rhodococcus opacus</name>
    <name type="common">Nocardia opaca</name>
    <dbReference type="NCBI Taxonomy" id="37919"/>
    <lineage>
        <taxon>Bacteria</taxon>
        <taxon>Bacillati</taxon>
        <taxon>Actinomycetota</taxon>
        <taxon>Actinomycetes</taxon>
        <taxon>Mycobacteriales</taxon>
        <taxon>Nocardiaceae</taxon>
        <taxon>Rhodococcus</taxon>
    </lineage>
</organism>
<keyword evidence="1" id="KW-0732">Signal</keyword>
<dbReference type="Proteomes" id="UP000028488">
    <property type="component" value="Plasmid pPDG1"/>
</dbReference>